<sequence length="495" mass="55922">MTRIDIAEVTHFSQQLRASNQELKQYVNAVKQAVIAYINDTSISGDAIASSKEYYAAAYFPLCASIKQALDLSERKLQKYITDFHSQVDSAPNSRLDVDGIHDLNQKITGFENRLESVTSQLTAINGTGHASELNYLATQIFEAHKKEDILNKFMDFEQSHGNFFDEVGELAYYIKQALDDIQQNLKFDGKTGMYQLEKLRPETFRQLTKMYASQQEIDDKIKEIEEIGLTPNVPKGNSAGFITIDGKMSTEATLDFVNQQMIYWQSETVFREVLGVGSFYRAVYGVDSVTGERVSISRRSLDGLTLFAQYGVPTLGLAKFTTKYATKNAFSNAERQISAAEKVKLEGWAYPPDEAKYLKYKAVYDNPKYYDQNTGNINWPPNNGFEGVPIKENLKPGKIIDRYGEPENAYFTSPDGILYEERALALHSDEASYYRYKIVKAFDVDSGKAAPWFDRVGGGIQYFSGETKILNKKGQLIDATVENLLANNYIRQIK</sequence>
<dbReference type="GO" id="GO:0050135">
    <property type="term" value="F:NADP+ nucleosidase activity"/>
    <property type="evidence" value="ECO:0007669"/>
    <property type="project" value="InterPro"/>
</dbReference>
<feature type="domain" description="LXG" evidence="2">
    <location>
        <begin position="1"/>
        <end position="226"/>
    </location>
</feature>
<dbReference type="GeneID" id="58716772"/>
<dbReference type="eggNOG" id="COG5444">
    <property type="taxonomic scope" value="Bacteria"/>
</dbReference>
<dbReference type="PROSITE" id="PS51756">
    <property type="entry name" value="LXG"/>
    <property type="match status" value="1"/>
</dbReference>
<dbReference type="Pfam" id="PF04740">
    <property type="entry name" value="LXG"/>
    <property type="match status" value="1"/>
</dbReference>
<dbReference type="STRING" id="1552123.EP57_05085"/>
<name>A0A099WAM0_9LIST</name>
<dbReference type="InterPro" id="IPR025331">
    <property type="entry name" value="TNT"/>
</dbReference>
<dbReference type="InterPro" id="IPR006829">
    <property type="entry name" value="LXG_dom"/>
</dbReference>
<gene>
    <name evidence="3" type="ORF">EP57_05085</name>
</gene>
<dbReference type="EMBL" id="JNFA01000011">
    <property type="protein sequence ID" value="KGL42834.1"/>
    <property type="molecule type" value="Genomic_DNA"/>
</dbReference>
<dbReference type="Proteomes" id="UP000029844">
    <property type="component" value="Unassembled WGS sequence"/>
</dbReference>
<evidence type="ECO:0000259" key="2">
    <source>
        <dbReference type="PROSITE" id="PS51756"/>
    </source>
</evidence>
<evidence type="ECO:0000313" key="3">
    <source>
        <dbReference type="EMBL" id="KGL42834.1"/>
    </source>
</evidence>
<comment type="caution">
    <text evidence="3">The sequence shown here is derived from an EMBL/GenBank/DDBJ whole genome shotgun (WGS) entry which is preliminary data.</text>
</comment>
<reference evidence="3 4" key="1">
    <citation type="submission" date="2014-05" db="EMBL/GenBank/DDBJ databases">
        <title>Novel Listeriaceae from food processing environments.</title>
        <authorList>
            <person name="den Bakker H.C."/>
        </authorList>
    </citation>
    <scope>NUCLEOTIDE SEQUENCE [LARGE SCALE GENOMIC DNA]</scope>
    <source>
        <strain evidence="3 4">FSL A5-0281</strain>
    </source>
</reference>
<evidence type="ECO:0000256" key="1">
    <source>
        <dbReference type="ARBA" id="ARBA00034117"/>
    </source>
</evidence>
<evidence type="ECO:0000313" key="4">
    <source>
        <dbReference type="Proteomes" id="UP000029844"/>
    </source>
</evidence>
<proteinExistence type="inferred from homology"/>
<keyword evidence="4" id="KW-1185">Reference proteome</keyword>
<protein>
    <recommendedName>
        <fullName evidence="2">LXG domain-containing protein</fullName>
    </recommendedName>
</protein>
<accession>A0A099WAM0</accession>
<dbReference type="Pfam" id="PF14021">
    <property type="entry name" value="TNT"/>
    <property type="match status" value="1"/>
</dbReference>
<dbReference type="AlphaFoldDB" id="A0A099WAM0"/>
<dbReference type="RefSeq" id="WP_052167566.1">
    <property type="nucleotide sequence ID" value="NZ_CBCSHQ010000001.1"/>
</dbReference>
<dbReference type="eggNOG" id="COG3209">
    <property type="taxonomic scope" value="Bacteria"/>
</dbReference>
<comment type="similarity">
    <text evidence="1">In the N-terminal section; belongs to the LXG family.</text>
</comment>
<organism evidence="3 4">
    <name type="scientific">Listeria booriae</name>
    <dbReference type="NCBI Taxonomy" id="1552123"/>
    <lineage>
        <taxon>Bacteria</taxon>
        <taxon>Bacillati</taxon>
        <taxon>Bacillota</taxon>
        <taxon>Bacilli</taxon>
        <taxon>Bacillales</taxon>
        <taxon>Listeriaceae</taxon>
        <taxon>Listeria</taxon>
    </lineage>
</organism>